<evidence type="ECO:0000256" key="3">
    <source>
        <dbReference type="ARBA" id="ARBA00012670"/>
    </source>
</evidence>
<dbReference type="InterPro" id="IPR055235">
    <property type="entry name" value="ASD1_cat"/>
</dbReference>
<dbReference type="SUPFAM" id="SSF51445">
    <property type="entry name" value="(Trans)glycosidases"/>
    <property type="match status" value="1"/>
</dbReference>
<keyword evidence="4" id="KW-0732">Signal</keyword>
<dbReference type="PANTHER" id="PTHR31776:SF0">
    <property type="entry name" value="ALPHA-L-ARABINOFURANOSIDASE 1"/>
    <property type="match status" value="1"/>
</dbReference>
<accession>A0ABW6AS03</accession>
<dbReference type="EC" id="3.2.1.55" evidence="3"/>
<dbReference type="InterPro" id="IPR013780">
    <property type="entry name" value="Glyco_hydro_b"/>
</dbReference>
<keyword evidence="5" id="KW-0378">Hydrolase</keyword>
<keyword evidence="9" id="KW-1185">Reference proteome</keyword>
<protein>
    <recommendedName>
        <fullName evidence="3">non-reducing end alpha-L-arabinofuranosidase</fullName>
        <ecNumber evidence="3">3.2.1.55</ecNumber>
    </recommendedName>
</protein>
<dbReference type="PANTHER" id="PTHR31776">
    <property type="entry name" value="ALPHA-L-ARABINOFURANOSIDASE 1"/>
    <property type="match status" value="1"/>
</dbReference>
<dbReference type="InterPro" id="IPR010720">
    <property type="entry name" value="Alpha-L-AF_C"/>
</dbReference>
<dbReference type="Pfam" id="PF06964">
    <property type="entry name" value="Alpha-L-AF_C"/>
    <property type="match status" value="1"/>
</dbReference>
<comment type="caution">
    <text evidence="8">The sequence shown here is derived from an EMBL/GenBank/DDBJ whole genome shotgun (WGS) entry which is preliminary data.</text>
</comment>
<dbReference type="Gene3D" id="2.60.40.1180">
    <property type="entry name" value="Golgi alpha-mannosidase II"/>
    <property type="match status" value="1"/>
</dbReference>
<dbReference type="Gene3D" id="2.60.120.260">
    <property type="entry name" value="Galactose-binding domain-like"/>
    <property type="match status" value="1"/>
</dbReference>
<dbReference type="Gene3D" id="3.20.20.80">
    <property type="entry name" value="Glycosidases"/>
    <property type="match status" value="1"/>
</dbReference>
<evidence type="ECO:0000259" key="7">
    <source>
        <dbReference type="SMART" id="SM00813"/>
    </source>
</evidence>
<organism evidence="8 9">
    <name type="scientific">Spirosoma flavum</name>
    <dbReference type="NCBI Taxonomy" id="2048557"/>
    <lineage>
        <taxon>Bacteria</taxon>
        <taxon>Pseudomonadati</taxon>
        <taxon>Bacteroidota</taxon>
        <taxon>Cytophagia</taxon>
        <taxon>Cytophagales</taxon>
        <taxon>Cytophagaceae</taxon>
        <taxon>Spirosoma</taxon>
    </lineage>
</organism>
<sequence>MSNLWAQNKITFTIQANKPTATVASTMWGLFFEDINLGADGGLYAELVKNRSFEFDTPLMGWKINSAKDVMYGFYFGSDIQLINQPDKAATNPRFIRVALHKTKKGELSLTNEGFRGMGIKKNLRYEFSVFYRQQTATAMLHAELITEKGDIIGSAVLAPEQTDNRWHKVEMSLTALATEPKANLRLWFEGSGIVDLDMISLFPTDTWKGRKGGLRADLVQMLADMKPGFVRFPGGCIVEGRDLAQRYQWKKTIGPLEERKLIINRWNNEVKTRPVPDYFQSFGLGFLEYFQLCEDIGAEPLPILNCGMACQVNTAELIPLESLDPYVQDALDLIEFANGDGSTPWGKLRADLGHPAPFQLKMLGVGNENFGLPYVERFKRFQQAIQRQYPSVKLVGSTGLLSSGEMFETTNADLRKLKVDIVDEHNYSAPQWFLQNAGRYDHYDRSSTTKVFVGEYAAQSVGMTNPTNKNNWRTALAEAAYMTGLERNADIVQMASYAPLLAHVDGWQWKPDLIWFDNLGVMATPNYYVQQLFGANKGNQVVPMLDKNKLPVTGQDSLYASATLDKAASELIVKVVNAGGKAQSIEANIDGLRKLPLTAKVIMLQNNDLEAENSFTSPAIIAPIESIVNVQNKRLKVDLKGYSFVVMRIKL</sequence>
<keyword evidence="6" id="KW-0325">Glycoprotein</keyword>
<dbReference type="EMBL" id="JBHUOM010000024">
    <property type="protein sequence ID" value="MFD2937302.1"/>
    <property type="molecule type" value="Genomic_DNA"/>
</dbReference>
<comment type="catalytic activity">
    <reaction evidence="1">
        <text>Hydrolysis of terminal non-reducing alpha-L-arabinofuranoside residues in alpha-L-arabinosides.</text>
        <dbReference type="EC" id="3.2.1.55"/>
    </reaction>
</comment>
<evidence type="ECO:0000256" key="4">
    <source>
        <dbReference type="ARBA" id="ARBA00022729"/>
    </source>
</evidence>
<evidence type="ECO:0000256" key="1">
    <source>
        <dbReference type="ARBA" id="ARBA00001462"/>
    </source>
</evidence>
<comment type="similarity">
    <text evidence="2">Belongs to the glycosyl hydrolase 51 family.</text>
</comment>
<dbReference type="SUPFAM" id="SSF51011">
    <property type="entry name" value="Glycosyl hydrolase domain"/>
    <property type="match status" value="1"/>
</dbReference>
<evidence type="ECO:0000256" key="2">
    <source>
        <dbReference type="ARBA" id="ARBA00007186"/>
    </source>
</evidence>
<evidence type="ECO:0000256" key="6">
    <source>
        <dbReference type="ARBA" id="ARBA00023180"/>
    </source>
</evidence>
<dbReference type="InterPro" id="IPR017853">
    <property type="entry name" value="GH"/>
</dbReference>
<reference evidence="9" key="1">
    <citation type="journal article" date="2019" name="Int. J. Syst. Evol. Microbiol.">
        <title>The Global Catalogue of Microorganisms (GCM) 10K type strain sequencing project: providing services to taxonomists for standard genome sequencing and annotation.</title>
        <authorList>
            <consortium name="The Broad Institute Genomics Platform"/>
            <consortium name="The Broad Institute Genome Sequencing Center for Infectious Disease"/>
            <person name="Wu L."/>
            <person name="Ma J."/>
        </authorList>
    </citation>
    <scope>NUCLEOTIDE SEQUENCE [LARGE SCALE GENOMIC DNA]</scope>
    <source>
        <strain evidence="9">KCTC 52490</strain>
    </source>
</reference>
<name>A0ABW6AS03_9BACT</name>
<evidence type="ECO:0000313" key="9">
    <source>
        <dbReference type="Proteomes" id="UP001597512"/>
    </source>
</evidence>
<evidence type="ECO:0000313" key="8">
    <source>
        <dbReference type="EMBL" id="MFD2937302.1"/>
    </source>
</evidence>
<dbReference type="InterPro" id="IPR051563">
    <property type="entry name" value="Glycosyl_Hydrolase_51"/>
</dbReference>
<gene>
    <name evidence="8" type="ORF">ACFS25_26240</name>
</gene>
<dbReference type="Proteomes" id="UP001597512">
    <property type="component" value="Unassembled WGS sequence"/>
</dbReference>
<dbReference type="SMART" id="SM00813">
    <property type="entry name" value="Alpha-L-AF_C"/>
    <property type="match status" value="1"/>
</dbReference>
<dbReference type="Pfam" id="PF22848">
    <property type="entry name" value="ASD1_dom"/>
    <property type="match status" value="1"/>
</dbReference>
<feature type="domain" description="Alpha-L-arabinofuranosidase C-terminal" evidence="7">
    <location>
        <begin position="455"/>
        <end position="644"/>
    </location>
</feature>
<proteinExistence type="inferred from homology"/>
<evidence type="ECO:0000256" key="5">
    <source>
        <dbReference type="ARBA" id="ARBA00022801"/>
    </source>
</evidence>